<dbReference type="AlphaFoldDB" id="A0A4Y3R7J3"/>
<name>A0A4Y3R7J3_STRCI</name>
<dbReference type="Gene3D" id="3.40.50.1820">
    <property type="entry name" value="alpha/beta hydrolase"/>
    <property type="match status" value="1"/>
</dbReference>
<gene>
    <name evidence="4" type="ORF">SCA03_43710</name>
</gene>
<dbReference type="OrthoDB" id="255603at2"/>
<evidence type="ECO:0000256" key="2">
    <source>
        <dbReference type="SAM" id="MobiDB-lite"/>
    </source>
</evidence>
<feature type="region of interest" description="Disordered" evidence="2">
    <location>
        <begin position="36"/>
        <end position="72"/>
    </location>
</feature>
<accession>A0A4Y3R7J3</accession>
<dbReference type="GO" id="GO:0016787">
    <property type="term" value="F:hydrolase activity"/>
    <property type="evidence" value="ECO:0007669"/>
    <property type="project" value="UniProtKB-KW"/>
</dbReference>
<evidence type="ECO:0000259" key="3">
    <source>
        <dbReference type="Pfam" id="PF20434"/>
    </source>
</evidence>
<dbReference type="SUPFAM" id="SSF53474">
    <property type="entry name" value="alpha/beta-Hydrolases"/>
    <property type="match status" value="1"/>
</dbReference>
<keyword evidence="1" id="KW-0378">Hydrolase</keyword>
<dbReference type="Proteomes" id="UP000319210">
    <property type="component" value="Unassembled WGS sequence"/>
</dbReference>
<proteinExistence type="predicted"/>
<protein>
    <recommendedName>
        <fullName evidence="3">BD-FAE-like domain-containing protein</fullName>
    </recommendedName>
</protein>
<feature type="domain" description="BD-FAE-like" evidence="3">
    <location>
        <begin position="95"/>
        <end position="281"/>
    </location>
</feature>
<dbReference type="InterPro" id="IPR050300">
    <property type="entry name" value="GDXG_lipolytic_enzyme"/>
</dbReference>
<dbReference type="Pfam" id="PF20434">
    <property type="entry name" value="BD-FAE"/>
    <property type="match status" value="1"/>
</dbReference>
<dbReference type="PANTHER" id="PTHR48081">
    <property type="entry name" value="AB HYDROLASE SUPERFAMILY PROTEIN C4A8.06C"/>
    <property type="match status" value="1"/>
</dbReference>
<dbReference type="EMBL" id="BJMM01000024">
    <property type="protein sequence ID" value="GEB51820.1"/>
    <property type="molecule type" value="Genomic_DNA"/>
</dbReference>
<sequence length="321" mass="34560">MRPLPHPARISRPRRISRLLALTVLALLSSVLAVPSPGTGTADSPGHPREDARPQAAATGPDGTAAPRGYSYGPHPRQRLLAFAPGGRPDPGHRTAVLVLHGGYWSMERSRHWTVWSSRFARAGFVVFDIDYRRNVDAPWPGPRDDVRRAVAWVRARADRFGVDPRRVFLVGSSAGGHLALSAGLLGHGRQRVAGIVGLSAISDPLRSWRDAADGGTPGRRRLHAGARALADCGPAACPWVWADMTPARHASGRDDPPVLLVHSRHDFVPAAHARALTRALRAAGAPPRDTTVVTVPGHAHGGPLLDRPDAFTHIVTWLRR</sequence>
<dbReference type="InterPro" id="IPR049492">
    <property type="entry name" value="BD-FAE-like_dom"/>
</dbReference>
<feature type="compositionally biased region" description="Low complexity" evidence="2">
    <location>
        <begin position="56"/>
        <end position="67"/>
    </location>
</feature>
<reference evidence="4 5" key="1">
    <citation type="submission" date="2019-06" db="EMBL/GenBank/DDBJ databases">
        <title>Whole genome shotgun sequence of Streptomyces cacaoi subsp. cacaoi NBRC 12748.</title>
        <authorList>
            <person name="Hosoyama A."/>
            <person name="Uohara A."/>
            <person name="Ohji S."/>
            <person name="Ichikawa N."/>
        </authorList>
    </citation>
    <scope>NUCLEOTIDE SEQUENCE [LARGE SCALE GENOMIC DNA]</scope>
    <source>
        <strain evidence="4 5">NBRC 12748</strain>
    </source>
</reference>
<dbReference type="RefSeq" id="WP_141275578.1">
    <property type="nucleotide sequence ID" value="NZ_BJMM01000024.1"/>
</dbReference>
<evidence type="ECO:0000256" key="1">
    <source>
        <dbReference type="ARBA" id="ARBA00022801"/>
    </source>
</evidence>
<dbReference type="InterPro" id="IPR029058">
    <property type="entry name" value="AB_hydrolase_fold"/>
</dbReference>
<comment type="caution">
    <text evidence="4">The sequence shown here is derived from an EMBL/GenBank/DDBJ whole genome shotgun (WGS) entry which is preliminary data.</text>
</comment>
<evidence type="ECO:0000313" key="5">
    <source>
        <dbReference type="Proteomes" id="UP000319210"/>
    </source>
</evidence>
<keyword evidence="5" id="KW-1185">Reference proteome</keyword>
<evidence type="ECO:0000313" key="4">
    <source>
        <dbReference type="EMBL" id="GEB51820.1"/>
    </source>
</evidence>
<organism evidence="4 5">
    <name type="scientific">Streptomyces cacaoi</name>
    <dbReference type="NCBI Taxonomy" id="1898"/>
    <lineage>
        <taxon>Bacteria</taxon>
        <taxon>Bacillati</taxon>
        <taxon>Actinomycetota</taxon>
        <taxon>Actinomycetes</taxon>
        <taxon>Kitasatosporales</taxon>
        <taxon>Streptomycetaceae</taxon>
        <taxon>Streptomyces</taxon>
    </lineage>
</organism>